<gene>
    <name evidence="3" type="ORF">D7V93_17990</name>
</gene>
<protein>
    <submittedName>
        <fullName evidence="3">GntR family transcriptional regulator</fullName>
    </submittedName>
</protein>
<evidence type="ECO:0000313" key="3">
    <source>
        <dbReference type="EMBL" id="RKH57781.1"/>
    </source>
</evidence>
<feature type="compositionally biased region" description="Basic and acidic residues" evidence="1">
    <location>
        <begin position="84"/>
        <end position="97"/>
    </location>
</feature>
<organism evidence="3 4">
    <name type="scientific">Corallococcus llansteffanensis</name>
    <dbReference type="NCBI Taxonomy" id="2316731"/>
    <lineage>
        <taxon>Bacteria</taxon>
        <taxon>Pseudomonadati</taxon>
        <taxon>Myxococcota</taxon>
        <taxon>Myxococcia</taxon>
        <taxon>Myxococcales</taxon>
        <taxon>Cystobacterineae</taxon>
        <taxon>Myxococcaceae</taxon>
        <taxon>Corallococcus</taxon>
    </lineage>
</organism>
<evidence type="ECO:0000313" key="4">
    <source>
        <dbReference type="Proteomes" id="UP000272888"/>
    </source>
</evidence>
<keyword evidence="2" id="KW-0812">Transmembrane</keyword>
<feature type="region of interest" description="Disordered" evidence="1">
    <location>
        <begin position="37"/>
        <end position="58"/>
    </location>
</feature>
<dbReference type="InterPro" id="IPR036388">
    <property type="entry name" value="WH-like_DNA-bd_sf"/>
</dbReference>
<dbReference type="InterPro" id="IPR036390">
    <property type="entry name" value="WH_DNA-bd_sf"/>
</dbReference>
<evidence type="ECO:0000256" key="2">
    <source>
        <dbReference type="SAM" id="Phobius"/>
    </source>
</evidence>
<keyword evidence="2" id="KW-0472">Membrane</keyword>
<name>A0A3A8PSD5_9BACT</name>
<dbReference type="EMBL" id="RAWB01000173">
    <property type="protein sequence ID" value="RKH57781.1"/>
    <property type="molecule type" value="Genomic_DNA"/>
</dbReference>
<dbReference type="SUPFAM" id="SSF46785">
    <property type="entry name" value="Winged helix' DNA-binding domain"/>
    <property type="match status" value="1"/>
</dbReference>
<comment type="caution">
    <text evidence="3">The sequence shown here is derived from an EMBL/GenBank/DDBJ whole genome shotgun (WGS) entry which is preliminary data.</text>
</comment>
<feature type="transmembrane region" description="Helical" evidence="2">
    <location>
        <begin position="183"/>
        <end position="203"/>
    </location>
</feature>
<accession>A0A3A8PSD5</accession>
<proteinExistence type="predicted"/>
<dbReference type="Proteomes" id="UP000272888">
    <property type="component" value="Unassembled WGS sequence"/>
</dbReference>
<feature type="region of interest" description="Disordered" evidence="1">
    <location>
        <begin position="79"/>
        <end position="101"/>
    </location>
</feature>
<reference evidence="4" key="1">
    <citation type="submission" date="2018-09" db="EMBL/GenBank/DDBJ databases">
        <authorList>
            <person name="Livingstone P.G."/>
            <person name="Whitworth D.E."/>
        </authorList>
    </citation>
    <scope>NUCLEOTIDE SEQUENCE [LARGE SCALE GENOMIC DNA]</scope>
    <source>
        <strain evidence="4">CA051B</strain>
    </source>
</reference>
<feature type="transmembrane region" description="Helical" evidence="2">
    <location>
        <begin position="122"/>
        <end position="141"/>
    </location>
</feature>
<sequence>MHSVRELSRLKGVGLNTAVRAHELLEDRGLVATRPQSGTYVVGPRRGSGVTSPRPRAASSCGWSCPGGRTRWSCPGVRRRTTAHPRERAVQRREPHGGRIHVHPSAHTGGCMFIGLGTAKGAALGILYTAIAGPLFALFQFQRLDAVTFLLPMVAACAVPAGALVGAAAVLTGAYHPGALWRAQLAMVLIYVLTGIIFLSVFLGESVARALETAALLSLLFIPLGVGATWLAVRWIRPGR</sequence>
<dbReference type="Gene3D" id="1.10.10.10">
    <property type="entry name" value="Winged helix-like DNA-binding domain superfamily/Winged helix DNA-binding domain"/>
    <property type="match status" value="1"/>
</dbReference>
<keyword evidence="2" id="KW-1133">Transmembrane helix</keyword>
<dbReference type="AlphaFoldDB" id="A0A3A8PSD5"/>
<feature type="transmembrane region" description="Helical" evidence="2">
    <location>
        <begin position="147"/>
        <end position="171"/>
    </location>
</feature>
<keyword evidence="4" id="KW-1185">Reference proteome</keyword>
<feature type="transmembrane region" description="Helical" evidence="2">
    <location>
        <begin position="215"/>
        <end position="236"/>
    </location>
</feature>
<evidence type="ECO:0000256" key="1">
    <source>
        <dbReference type="SAM" id="MobiDB-lite"/>
    </source>
</evidence>